<keyword evidence="10" id="KW-0926">Vacuole</keyword>
<keyword evidence="10" id="KW-0050">Antiport</keyword>
<dbReference type="InterPro" id="IPR004713">
    <property type="entry name" value="CaH_exchang"/>
</dbReference>
<evidence type="ECO:0000313" key="12">
    <source>
        <dbReference type="EMBL" id="KDN43687.1"/>
    </source>
</evidence>
<evidence type="ECO:0000256" key="4">
    <source>
        <dbReference type="ARBA" id="ARBA00022568"/>
    </source>
</evidence>
<feature type="transmembrane region" description="Helical" evidence="10">
    <location>
        <begin position="108"/>
        <end position="126"/>
    </location>
</feature>
<evidence type="ECO:0000313" key="13">
    <source>
        <dbReference type="Proteomes" id="UP000027361"/>
    </source>
</evidence>
<feature type="transmembrane region" description="Helical" evidence="10">
    <location>
        <begin position="304"/>
        <end position="321"/>
    </location>
</feature>
<dbReference type="InterPro" id="IPR004837">
    <property type="entry name" value="NaCa_Exmemb"/>
</dbReference>
<dbReference type="HOGENOM" id="CLU_008721_2_1_1"/>
<sequence>MTSHNSNGLGERQPLLINHSDLPAPVDFSGRPSNAADANYSVHVDAERGDEGLPLHRPTSYPARAQHYLSGPSNEPNFATSFRWFLTSSWLNVLLVFVPLGIVAEHLGWSAAAIFSLNFIAIVPLAKLLGDATEQASLKLGQTLGGLMNATFGNAVELIVGIVALTQGQLRIVQTSLIGSILSNILLVLGMAFVAGGICRKESTFQQTAAQASGSILMLGGITVVIPAAYQGSVRSAEFFTTGSLTPDKQTEAGLLFISRGTSIILLLVYTLYLFFQLKTHAFLFEAQEEEEEEEEEEAKMTPVAAMLGLLIVTIVTSFNADYLVGAIDEVASEYHIPKSFIGTILLPIVGNAAEHVTSVWMAAKNKMEIALGVAVGSSIQIAIGVIPALVIVGWIIDQPLTLYFQSFETVILVASVVLANCLIQDGKSNYIEGFMLCALYLVAALAFWVN</sequence>
<dbReference type="NCBIfam" id="TIGR00846">
    <property type="entry name" value="caca2"/>
    <property type="match status" value="1"/>
</dbReference>
<dbReference type="AlphaFoldDB" id="A0A066VPK8"/>
<keyword evidence="3 10" id="KW-0813">Transport</keyword>
<feature type="transmembrane region" description="Helical" evidence="10">
    <location>
        <begin position="403"/>
        <end position="424"/>
    </location>
</feature>
<keyword evidence="4 10" id="KW-0109">Calcium transport</keyword>
<dbReference type="PANTHER" id="PTHR31503">
    <property type="entry name" value="VACUOLAR CALCIUM ION TRANSPORTER"/>
    <property type="match status" value="1"/>
</dbReference>
<comment type="subcellular location">
    <subcellularLocation>
        <location evidence="1">Endomembrane system</location>
        <topology evidence="1">Multi-pass membrane protein</topology>
    </subcellularLocation>
    <subcellularLocation>
        <location evidence="10">Vacuole membrane</location>
    </subcellularLocation>
</comment>
<keyword evidence="9 10" id="KW-0472">Membrane</keyword>
<keyword evidence="6 10" id="KW-0106">Calcium</keyword>
<evidence type="ECO:0000256" key="7">
    <source>
        <dbReference type="ARBA" id="ARBA00022989"/>
    </source>
</evidence>
<feature type="transmembrane region" description="Helical" evidence="10">
    <location>
        <begin position="147"/>
        <end position="165"/>
    </location>
</feature>
<comment type="caution">
    <text evidence="12">The sequence shown here is derived from an EMBL/GenBank/DDBJ whole genome shotgun (WGS) entry which is preliminary data.</text>
</comment>
<dbReference type="Gene3D" id="1.20.1420.30">
    <property type="entry name" value="NCX, central ion-binding region"/>
    <property type="match status" value="1"/>
</dbReference>
<dbReference type="GO" id="GO:0015369">
    <property type="term" value="F:calcium:proton antiporter activity"/>
    <property type="evidence" value="ECO:0007669"/>
    <property type="project" value="UniProtKB-UniRule"/>
</dbReference>
<feature type="domain" description="Sodium/calcium exchanger membrane region" evidence="11">
    <location>
        <begin position="307"/>
        <end position="449"/>
    </location>
</feature>
<evidence type="ECO:0000256" key="2">
    <source>
        <dbReference type="ARBA" id="ARBA00008170"/>
    </source>
</evidence>
<dbReference type="Pfam" id="PF01699">
    <property type="entry name" value="Na_Ca_ex"/>
    <property type="match status" value="2"/>
</dbReference>
<dbReference type="InterPro" id="IPR044880">
    <property type="entry name" value="NCX_ion-bd_dom_sf"/>
</dbReference>
<proteinExistence type="inferred from homology"/>
<dbReference type="GeneID" id="25264688"/>
<accession>A0A066VPK8</accession>
<evidence type="ECO:0000259" key="11">
    <source>
        <dbReference type="Pfam" id="PF01699"/>
    </source>
</evidence>
<evidence type="ECO:0000256" key="10">
    <source>
        <dbReference type="RuleBase" id="RU365028"/>
    </source>
</evidence>
<feature type="transmembrane region" description="Helical" evidence="10">
    <location>
        <begin position="370"/>
        <end position="397"/>
    </location>
</feature>
<dbReference type="FunCoup" id="A0A066VPK8">
    <property type="interactions" value="24"/>
</dbReference>
<dbReference type="GO" id="GO:0006874">
    <property type="term" value="P:intracellular calcium ion homeostasis"/>
    <property type="evidence" value="ECO:0007669"/>
    <property type="project" value="TreeGrafter"/>
</dbReference>
<keyword evidence="5 10" id="KW-0812">Transmembrane</keyword>
<dbReference type="EMBL" id="JMSN01000059">
    <property type="protein sequence ID" value="KDN43687.1"/>
    <property type="molecule type" value="Genomic_DNA"/>
</dbReference>
<evidence type="ECO:0000256" key="6">
    <source>
        <dbReference type="ARBA" id="ARBA00022837"/>
    </source>
</evidence>
<feature type="domain" description="Sodium/calcium exchanger membrane region" evidence="11">
    <location>
        <begin position="111"/>
        <end position="278"/>
    </location>
</feature>
<keyword evidence="8 10" id="KW-0406">Ion transport</keyword>
<dbReference type="OMA" id="AVMITCN"/>
<dbReference type="InParanoid" id="A0A066VPK8"/>
<dbReference type="InterPro" id="IPR004798">
    <property type="entry name" value="CAX-like"/>
</dbReference>
<evidence type="ECO:0000256" key="5">
    <source>
        <dbReference type="ARBA" id="ARBA00022692"/>
    </source>
</evidence>
<evidence type="ECO:0000256" key="9">
    <source>
        <dbReference type="ARBA" id="ARBA00023136"/>
    </source>
</evidence>
<evidence type="ECO:0000256" key="3">
    <source>
        <dbReference type="ARBA" id="ARBA00022448"/>
    </source>
</evidence>
<dbReference type="GO" id="GO:0000329">
    <property type="term" value="C:fungal-type vacuole membrane"/>
    <property type="evidence" value="ECO:0007669"/>
    <property type="project" value="TreeGrafter"/>
</dbReference>
<evidence type="ECO:0000256" key="8">
    <source>
        <dbReference type="ARBA" id="ARBA00023065"/>
    </source>
</evidence>
<feature type="transmembrane region" description="Helical" evidence="10">
    <location>
        <begin position="431"/>
        <end position="450"/>
    </location>
</feature>
<gene>
    <name evidence="12" type="ORF">K437DRAFT_257417</name>
</gene>
<dbReference type="GO" id="GO:0012505">
    <property type="term" value="C:endomembrane system"/>
    <property type="evidence" value="ECO:0007669"/>
    <property type="project" value="UniProtKB-SubCell"/>
</dbReference>
<feature type="transmembrane region" description="Helical" evidence="10">
    <location>
        <begin position="84"/>
        <end position="102"/>
    </location>
</feature>
<dbReference type="STRING" id="1037660.A0A066VPK8"/>
<feature type="transmembrane region" description="Helical" evidence="10">
    <location>
        <begin position="210"/>
        <end position="233"/>
    </location>
</feature>
<dbReference type="OrthoDB" id="1699231at2759"/>
<comment type="similarity">
    <text evidence="2 10">Belongs to the Ca(2+):cation antiporter (CaCA) (TC 2.A.19) family.</text>
</comment>
<protein>
    <recommendedName>
        <fullName evidence="10">Vacuolar calcium ion transporter</fullName>
    </recommendedName>
</protein>
<keyword evidence="13" id="KW-1185">Reference proteome</keyword>
<name>A0A066VPK8_TILAU</name>
<feature type="transmembrane region" description="Helical" evidence="10">
    <location>
        <begin position="341"/>
        <end position="363"/>
    </location>
</feature>
<feature type="transmembrane region" description="Helical" evidence="10">
    <location>
        <begin position="177"/>
        <end position="198"/>
    </location>
</feature>
<reference evidence="12 13" key="1">
    <citation type="submission" date="2014-05" db="EMBL/GenBank/DDBJ databases">
        <title>Draft genome sequence of a rare smut relative, Tilletiaria anomala UBC 951.</title>
        <authorList>
            <consortium name="DOE Joint Genome Institute"/>
            <person name="Toome M."/>
            <person name="Kuo A."/>
            <person name="Henrissat B."/>
            <person name="Lipzen A."/>
            <person name="Tritt A."/>
            <person name="Yoshinaga Y."/>
            <person name="Zane M."/>
            <person name="Barry K."/>
            <person name="Grigoriev I.V."/>
            <person name="Spatafora J.W."/>
            <person name="Aimea M.C."/>
        </authorList>
    </citation>
    <scope>NUCLEOTIDE SEQUENCE [LARGE SCALE GENOMIC DNA]</scope>
    <source>
        <strain evidence="12 13">UBC 951</strain>
    </source>
</reference>
<feature type="transmembrane region" description="Helical" evidence="10">
    <location>
        <begin position="253"/>
        <end position="276"/>
    </location>
</feature>
<comment type="function">
    <text evidence="10">Has a role in promoting intracellular calcium ion sequestration via the exchange of calcium ions for hydrogen ions across the vacuolar membrane. Involved also in manganese ion homeostasis via its uptake into the vacuole.</text>
</comment>
<evidence type="ECO:0000256" key="1">
    <source>
        <dbReference type="ARBA" id="ARBA00004127"/>
    </source>
</evidence>
<dbReference type="PANTHER" id="PTHR31503:SF22">
    <property type="entry name" value="VACUOLAR CALCIUM ION TRANSPORTER"/>
    <property type="match status" value="1"/>
</dbReference>
<dbReference type="NCBIfam" id="TIGR00378">
    <property type="entry name" value="cax"/>
    <property type="match status" value="1"/>
</dbReference>
<dbReference type="Proteomes" id="UP000027361">
    <property type="component" value="Unassembled WGS sequence"/>
</dbReference>
<dbReference type="RefSeq" id="XP_013242463.1">
    <property type="nucleotide sequence ID" value="XM_013387009.1"/>
</dbReference>
<keyword evidence="7 10" id="KW-1133">Transmembrane helix</keyword>
<organism evidence="12 13">
    <name type="scientific">Tilletiaria anomala (strain ATCC 24038 / CBS 436.72 / UBC 951)</name>
    <dbReference type="NCBI Taxonomy" id="1037660"/>
    <lineage>
        <taxon>Eukaryota</taxon>
        <taxon>Fungi</taxon>
        <taxon>Dikarya</taxon>
        <taxon>Basidiomycota</taxon>
        <taxon>Ustilaginomycotina</taxon>
        <taxon>Exobasidiomycetes</taxon>
        <taxon>Georgefischeriales</taxon>
        <taxon>Tilletiariaceae</taxon>
        <taxon>Tilletiaria</taxon>
    </lineage>
</organism>